<sequence length="513" mass="54927">MEPKTPMILPKGIVVNTKDIYHEVAKYGLVPADRVWEFWRVYTTTNKKLQDPTARRLENFWWHVLGSDRRFLSGETLARLYEDISLGPTFVPLRGPPNRWEGDDVPSSVRRAMAIVENEKTPTQPQSETALNETGARLRDLSSSAAKPPPPHPILKKPRGPSSSGPRPTARFVSPQPSGDEEDKDSETASSGSTVTPALEMRLPATSPPKKKVHGKRFVVATGAAKRRPVLPKKASSQISAASDNGSKARSSSSSSKGSSTPQLLGSPTLGDLPAKTPAKSSGSPKLSAKAAGKRPISVGKTSSETKDTPGQTINTTSQQDLKSVPPRRAVDKAAPSTSAEPAQNHDRLKNRPQSLLNLPSHARRSTETIRPANGDADGSIAAQHGVGSVPMAQSRSHTGYVHHRDRVSSRELEKGLFTGATASTTNVAAQGMIIDPSDSFGQLPASNDFDRYPNSSGSAAQSLSSSLHEPRLTPTKPSTSGSVPLGRTKSQLTLLLEREDEARAGRKARSKS</sequence>
<dbReference type="InterPro" id="IPR013860">
    <property type="entry name" value="AreA_GATA"/>
</dbReference>
<dbReference type="EMBL" id="JPKY01000330">
    <property type="protein sequence ID" value="KFH40223.1"/>
    <property type="molecule type" value="Genomic_DNA"/>
</dbReference>
<feature type="compositionally biased region" description="Polar residues" evidence="1">
    <location>
        <begin position="121"/>
        <end position="132"/>
    </location>
</feature>
<organism evidence="3 4">
    <name type="scientific">Hapsidospora chrysogenum (strain ATCC 11550 / CBS 779.69 / DSM 880 / IAM 14645 / JCM 23072 / IMI 49137)</name>
    <name type="common">Acremonium chrysogenum</name>
    <dbReference type="NCBI Taxonomy" id="857340"/>
    <lineage>
        <taxon>Eukaryota</taxon>
        <taxon>Fungi</taxon>
        <taxon>Dikarya</taxon>
        <taxon>Ascomycota</taxon>
        <taxon>Pezizomycotina</taxon>
        <taxon>Sordariomycetes</taxon>
        <taxon>Hypocreomycetidae</taxon>
        <taxon>Hypocreales</taxon>
        <taxon>Bionectriaceae</taxon>
        <taxon>Hapsidospora</taxon>
    </lineage>
</organism>
<feature type="region of interest" description="Disordered" evidence="1">
    <location>
        <begin position="116"/>
        <end position="383"/>
    </location>
</feature>
<proteinExistence type="predicted"/>
<feature type="compositionally biased region" description="Polar residues" evidence="1">
    <location>
        <begin position="476"/>
        <end position="494"/>
    </location>
</feature>
<feature type="compositionally biased region" description="Low complexity" evidence="1">
    <location>
        <begin position="456"/>
        <end position="468"/>
    </location>
</feature>
<evidence type="ECO:0000256" key="1">
    <source>
        <dbReference type="SAM" id="MobiDB-lite"/>
    </source>
</evidence>
<feature type="compositionally biased region" description="Low complexity" evidence="1">
    <location>
        <begin position="242"/>
        <end position="260"/>
    </location>
</feature>
<feature type="domain" description="Nitrogen regulatory protein areA GATA-like" evidence="2">
    <location>
        <begin position="39"/>
        <end position="62"/>
    </location>
</feature>
<feature type="compositionally biased region" description="Polar residues" evidence="1">
    <location>
        <begin position="309"/>
        <end position="322"/>
    </location>
</feature>
<protein>
    <recommendedName>
        <fullName evidence="2">Nitrogen regulatory protein areA GATA-like domain-containing protein</fullName>
    </recommendedName>
</protein>
<reference evidence="4" key="1">
    <citation type="journal article" date="2014" name="Genome Announc.">
        <title>Genome sequence and annotation of Acremonium chrysogenum, producer of the beta-lactam antibiotic cephalosporin C.</title>
        <authorList>
            <person name="Terfehr D."/>
            <person name="Dahlmann T.A."/>
            <person name="Specht T."/>
            <person name="Zadra I."/>
            <person name="Kuernsteiner H."/>
            <person name="Kueck U."/>
        </authorList>
    </citation>
    <scope>NUCLEOTIDE SEQUENCE [LARGE SCALE GENOMIC DNA]</scope>
    <source>
        <strain evidence="4">ATCC 11550 / CBS 779.69 / DSM 880 / IAM 14645 / JCM 23072 / IMI 49137</strain>
    </source>
</reference>
<evidence type="ECO:0000313" key="4">
    <source>
        <dbReference type="Proteomes" id="UP000029964"/>
    </source>
</evidence>
<dbReference type="Proteomes" id="UP000029964">
    <property type="component" value="Unassembled WGS sequence"/>
</dbReference>
<comment type="caution">
    <text evidence="3">The sequence shown here is derived from an EMBL/GenBank/DDBJ whole genome shotgun (WGS) entry which is preliminary data.</text>
</comment>
<dbReference type="Pfam" id="PF08550">
    <property type="entry name" value="GATA_AreA"/>
    <property type="match status" value="1"/>
</dbReference>
<accession>A0A086SSZ1</accession>
<dbReference type="OrthoDB" id="5424234at2759"/>
<dbReference type="AlphaFoldDB" id="A0A086SSZ1"/>
<evidence type="ECO:0000313" key="3">
    <source>
        <dbReference type="EMBL" id="KFH40223.1"/>
    </source>
</evidence>
<keyword evidence="4" id="KW-1185">Reference proteome</keyword>
<evidence type="ECO:0000259" key="2">
    <source>
        <dbReference type="Pfam" id="PF08550"/>
    </source>
</evidence>
<gene>
    <name evidence="3" type="ORF">ACRE_091170</name>
</gene>
<dbReference type="STRING" id="857340.A0A086SSZ1"/>
<dbReference type="HOGENOM" id="CLU_041927_0_0_1"/>
<feature type="region of interest" description="Disordered" evidence="1">
    <location>
        <begin position="443"/>
        <end position="513"/>
    </location>
</feature>
<name>A0A086SSZ1_HAPC1</name>